<proteinExistence type="predicted"/>
<name>A0ABX5M775_9PROT</name>
<evidence type="ECO:0000259" key="4">
    <source>
        <dbReference type="PROSITE" id="PS51900"/>
    </source>
</evidence>
<dbReference type="InterPro" id="IPR010998">
    <property type="entry name" value="Integrase_recombinase_N"/>
</dbReference>
<feature type="domain" description="Core-binding (CB)" evidence="4">
    <location>
        <begin position="1"/>
        <end position="60"/>
    </location>
</feature>
<dbReference type="PROSITE" id="PS51900">
    <property type="entry name" value="CB"/>
    <property type="match status" value="1"/>
</dbReference>
<reference evidence="5 6" key="1">
    <citation type="submission" date="2018-04" db="EMBL/GenBank/DDBJ databases">
        <title>Active sludge and wastewater microbial communities from Klosterneuburg, Austria.</title>
        <authorList>
            <person name="Wagner M."/>
        </authorList>
    </citation>
    <scope>NUCLEOTIDE SEQUENCE [LARGE SCALE GENOMIC DNA]</scope>
    <source>
        <strain evidence="5 6">Nm 57</strain>
    </source>
</reference>
<dbReference type="Gene3D" id="1.10.150.130">
    <property type="match status" value="1"/>
</dbReference>
<gene>
    <name evidence="5" type="ORF">C8R14_11110</name>
</gene>
<evidence type="ECO:0000313" key="6">
    <source>
        <dbReference type="Proteomes" id="UP000247780"/>
    </source>
</evidence>
<dbReference type="Proteomes" id="UP000247780">
    <property type="component" value="Unassembled WGS sequence"/>
</dbReference>
<evidence type="ECO:0000256" key="2">
    <source>
        <dbReference type="ARBA" id="ARBA00023125"/>
    </source>
</evidence>
<evidence type="ECO:0000256" key="3">
    <source>
        <dbReference type="PROSITE-ProRule" id="PRU01248"/>
    </source>
</evidence>
<accession>A0ABX5M775</accession>
<evidence type="ECO:0000256" key="1">
    <source>
        <dbReference type="ARBA" id="ARBA00022908"/>
    </source>
</evidence>
<protein>
    <recommendedName>
        <fullName evidence="4">Core-binding (CB) domain-containing protein</fullName>
    </recommendedName>
</protein>
<evidence type="ECO:0000313" key="5">
    <source>
        <dbReference type="EMBL" id="PXV81568.1"/>
    </source>
</evidence>
<dbReference type="InterPro" id="IPR044068">
    <property type="entry name" value="CB"/>
</dbReference>
<keyword evidence="2 3" id="KW-0238">DNA-binding</keyword>
<organism evidence="5 6">
    <name type="scientific">Nitrosomonas eutropha</name>
    <dbReference type="NCBI Taxonomy" id="916"/>
    <lineage>
        <taxon>Bacteria</taxon>
        <taxon>Pseudomonadati</taxon>
        <taxon>Pseudomonadota</taxon>
        <taxon>Betaproteobacteria</taxon>
        <taxon>Nitrosomonadales</taxon>
        <taxon>Nitrosomonadaceae</taxon>
        <taxon>Nitrosomonas</taxon>
    </lineage>
</organism>
<dbReference type="EMBL" id="QICQ01000011">
    <property type="protein sequence ID" value="PXV81568.1"/>
    <property type="molecule type" value="Genomic_DNA"/>
</dbReference>
<comment type="caution">
    <text evidence="5">The sequence shown here is derived from an EMBL/GenBank/DDBJ whole genome shotgun (WGS) entry which is preliminary data.</text>
</comment>
<sequence length="147" mass="17038">MYDYFSFLQAHELNWCDVQRGEAHSLVAAYRDYCLDTIGFARSTVNQRLLYVCEFYKYAFNEDWVDALPFDYEERNINRTGYFAHADASGGKIMVRDVSLKEHHTLPKFLSKDEIKTLISAANRSASRRNRYIPTGVCNGAQSLCER</sequence>
<keyword evidence="1" id="KW-0229">DNA integration</keyword>
<keyword evidence="6" id="KW-1185">Reference proteome</keyword>